<comment type="catalytic activity">
    <reaction evidence="7 9">
        <text>lipid IVA (E. coli) + CMP-3-deoxy-beta-D-manno-octulosonate = alpha-Kdo-(2-&gt;6)-lipid IVA (E. coli) + CMP + H(+)</text>
        <dbReference type="Rhea" id="RHEA:28066"/>
        <dbReference type="ChEBI" id="CHEBI:15378"/>
        <dbReference type="ChEBI" id="CHEBI:58603"/>
        <dbReference type="ChEBI" id="CHEBI:60364"/>
        <dbReference type="ChEBI" id="CHEBI:60377"/>
        <dbReference type="ChEBI" id="CHEBI:85987"/>
        <dbReference type="EC" id="2.4.99.12"/>
    </reaction>
</comment>
<comment type="function">
    <text evidence="1 9">Involved in lipopolysaccharide (LPS) biosynthesis. Catalyzes the transfer of 3-deoxy-D-manno-octulosonate (Kdo) residue(s) from CMP-Kdo to lipid IV(A), the tetraacyldisaccharide-1,4'-bisphosphate precursor of lipid A.</text>
</comment>
<dbReference type="GO" id="GO:0043842">
    <property type="term" value="F:Kdo transferase activity"/>
    <property type="evidence" value="ECO:0007669"/>
    <property type="project" value="UniProtKB-EC"/>
</dbReference>
<evidence type="ECO:0000256" key="3">
    <source>
        <dbReference type="ARBA" id="ARBA00012621"/>
    </source>
</evidence>
<organism evidence="11 12">
    <name type="scientific">Yoonia maritima</name>
    <dbReference type="NCBI Taxonomy" id="1435347"/>
    <lineage>
        <taxon>Bacteria</taxon>
        <taxon>Pseudomonadati</taxon>
        <taxon>Pseudomonadota</taxon>
        <taxon>Alphaproteobacteria</taxon>
        <taxon>Rhodobacterales</taxon>
        <taxon>Paracoccaceae</taxon>
        <taxon>Yoonia</taxon>
    </lineage>
</organism>
<dbReference type="InterPro" id="IPR039901">
    <property type="entry name" value="Kdotransferase"/>
</dbReference>
<dbReference type="SUPFAM" id="SSF53756">
    <property type="entry name" value="UDP-Glycosyltransferase/glycogen phosphorylase"/>
    <property type="match status" value="1"/>
</dbReference>
<gene>
    <name evidence="11" type="ORF">CLV80_107181</name>
</gene>
<dbReference type="Gene3D" id="3.40.50.11720">
    <property type="entry name" value="3-Deoxy-D-manno-octulosonic-acid transferase, N-terminal domain"/>
    <property type="match status" value="1"/>
</dbReference>
<dbReference type="InterPro" id="IPR038107">
    <property type="entry name" value="Glycos_transf_N_sf"/>
</dbReference>
<keyword evidence="12" id="KW-1185">Reference proteome</keyword>
<dbReference type="EMBL" id="PVTP01000007">
    <property type="protein sequence ID" value="PRY77004.1"/>
    <property type="molecule type" value="Genomic_DNA"/>
</dbReference>
<evidence type="ECO:0000256" key="1">
    <source>
        <dbReference type="ARBA" id="ARBA00003394"/>
    </source>
</evidence>
<comment type="subcellular location">
    <subcellularLocation>
        <location evidence="9">Cell membrane</location>
    </subcellularLocation>
</comment>
<dbReference type="GO" id="GO:0005886">
    <property type="term" value="C:plasma membrane"/>
    <property type="evidence" value="ECO:0007669"/>
    <property type="project" value="UniProtKB-SubCell"/>
</dbReference>
<evidence type="ECO:0000313" key="12">
    <source>
        <dbReference type="Proteomes" id="UP000238007"/>
    </source>
</evidence>
<dbReference type="PANTHER" id="PTHR42755:SF1">
    <property type="entry name" value="3-DEOXY-D-MANNO-OCTULOSONIC ACID TRANSFERASE, MITOCHONDRIAL-RELATED"/>
    <property type="match status" value="1"/>
</dbReference>
<evidence type="ECO:0000256" key="9">
    <source>
        <dbReference type="RuleBase" id="RU365103"/>
    </source>
</evidence>
<feature type="domain" description="3-deoxy-D-manno-octulosonic-acid transferase N-terminal" evidence="10">
    <location>
        <begin position="44"/>
        <end position="221"/>
    </location>
</feature>
<accession>A0A2T0VXX6</accession>
<dbReference type="GO" id="GO:0009245">
    <property type="term" value="P:lipid A biosynthetic process"/>
    <property type="evidence" value="ECO:0007669"/>
    <property type="project" value="TreeGrafter"/>
</dbReference>
<sequence>MNKFPPLKLRIAMIVYEALWWLLLPAALLYLRKRGRKDLVYAQHISERFGRYSKQFKNPVWVHAVSLGEMRSATPLIRALLERGETVLTTHFTPAGRREAEREFATEIAEGRVQPVWVPLELGFTYRRFLRHFTPKYGLVMEIEIWPRMIMACRKHGTPLFMCNAQYPQKSFDKDTKGLGLRAALLGGFAGGFVKSDDQRSRFAAAGMTNIHITGELRFDQPIPQHHLDTAADVREALTKGRPALTLTSVVEGEDPIYIDMIRNTPDAFFVYVPRAPERFDEVADMLRDAELNFARRSEILDADLNLHANAPKIDVLLGDSMGEMYFYLSLADRAIVGGGFVPKGAHNVIEPLALKKPVIVGPHIWTIAYPAHEAIAAGVCDNVQTPAALLQAVQQPTPVTENQITQFYEDHAGGVIRTLAAIDKAL</sequence>
<evidence type="ECO:0000256" key="6">
    <source>
        <dbReference type="ARBA" id="ARBA00031445"/>
    </source>
</evidence>
<keyword evidence="9" id="KW-1003">Cell membrane</keyword>
<evidence type="ECO:0000256" key="5">
    <source>
        <dbReference type="ARBA" id="ARBA00022679"/>
    </source>
</evidence>
<evidence type="ECO:0000259" key="10">
    <source>
        <dbReference type="Pfam" id="PF04413"/>
    </source>
</evidence>
<comment type="caution">
    <text evidence="11">The sequence shown here is derived from an EMBL/GenBank/DDBJ whole genome shotgun (WGS) entry which is preliminary data.</text>
</comment>
<dbReference type="RefSeq" id="WP_106358157.1">
    <property type="nucleotide sequence ID" value="NZ_PVTP01000007.1"/>
</dbReference>
<keyword evidence="9" id="KW-1133">Transmembrane helix</keyword>
<dbReference type="GO" id="GO:0009244">
    <property type="term" value="P:lipopolysaccharide core region biosynthetic process"/>
    <property type="evidence" value="ECO:0007669"/>
    <property type="project" value="UniProtKB-UniRule"/>
</dbReference>
<evidence type="ECO:0000256" key="4">
    <source>
        <dbReference type="ARBA" id="ARBA00019077"/>
    </source>
</evidence>
<dbReference type="Pfam" id="PF04413">
    <property type="entry name" value="Glycos_transf_N"/>
    <property type="match status" value="1"/>
</dbReference>
<dbReference type="Gene3D" id="3.40.50.2000">
    <property type="entry name" value="Glycogen Phosphorylase B"/>
    <property type="match status" value="1"/>
</dbReference>
<comment type="pathway">
    <text evidence="2 9">Bacterial outer membrane biogenesis; LPS core biosynthesis.</text>
</comment>
<evidence type="ECO:0000256" key="8">
    <source>
        <dbReference type="PIRSR" id="PIRSR639901-1"/>
    </source>
</evidence>
<reference evidence="11 12" key="1">
    <citation type="submission" date="2018-03" db="EMBL/GenBank/DDBJ databases">
        <title>Genomic Encyclopedia of Archaeal and Bacterial Type Strains, Phase II (KMG-II): from individual species to whole genera.</title>
        <authorList>
            <person name="Goeker M."/>
        </authorList>
    </citation>
    <scope>NUCLEOTIDE SEQUENCE [LARGE SCALE GENOMIC DNA]</scope>
    <source>
        <strain evidence="11 12">DSM 101533</strain>
    </source>
</reference>
<evidence type="ECO:0000256" key="2">
    <source>
        <dbReference type="ARBA" id="ARBA00004713"/>
    </source>
</evidence>
<dbReference type="EC" id="2.4.99.12" evidence="3 9"/>
<protein>
    <recommendedName>
        <fullName evidence="4 9">3-deoxy-D-manno-octulosonic acid transferase</fullName>
        <shortName evidence="9">Kdo transferase</shortName>
        <ecNumber evidence="3 9">2.4.99.12</ecNumber>
    </recommendedName>
    <alternativeName>
        <fullName evidence="6 9">Lipid IV(A) 3-deoxy-D-manno-octulosonic acid transferase</fullName>
    </alternativeName>
</protein>
<dbReference type="UniPathway" id="UPA00958"/>
<feature type="active site" description="Proton acceptor" evidence="8">
    <location>
        <position position="69"/>
    </location>
</feature>
<feature type="transmembrane region" description="Helical" evidence="9">
    <location>
        <begin position="12"/>
        <end position="31"/>
    </location>
</feature>
<keyword evidence="5 9" id="KW-0808">Transferase</keyword>
<dbReference type="Proteomes" id="UP000238007">
    <property type="component" value="Unassembled WGS sequence"/>
</dbReference>
<dbReference type="PANTHER" id="PTHR42755">
    <property type="entry name" value="3-DEOXY-MANNO-OCTULOSONATE CYTIDYLYLTRANSFERASE"/>
    <property type="match status" value="1"/>
</dbReference>
<evidence type="ECO:0000256" key="7">
    <source>
        <dbReference type="ARBA" id="ARBA00049183"/>
    </source>
</evidence>
<name>A0A2T0VXX6_9RHOB</name>
<evidence type="ECO:0000313" key="11">
    <source>
        <dbReference type="EMBL" id="PRY77004.1"/>
    </source>
</evidence>
<keyword evidence="9" id="KW-0472">Membrane</keyword>
<dbReference type="AlphaFoldDB" id="A0A2T0VXX6"/>
<keyword evidence="9" id="KW-0812">Transmembrane</keyword>
<proteinExistence type="inferred from homology"/>
<dbReference type="InterPro" id="IPR007507">
    <property type="entry name" value="Glycos_transf_N"/>
</dbReference>
<keyword evidence="9" id="KW-0448">Lipopolysaccharide biosynthesis</keyword>
<dbReference type="OrthoDB" id="9789797at2"/>
<comment type="similarity">
    <text evidence="9">Belongs to the glycosyltransferase group 1 family.</text>
</comment>